<dbReference type="InterPro" id="IPR036188">
    <property type="entry name" value="FAD/NAD-bd_sf"/>
</dbReference>
<dbReference type="PANTHER" id="PTHR43422:SF3">
    <property type="entry name" value="THIAMINE THIAZOLE SYNTHASE"/>
    <property type="match status" value="1"/>
</dbReference>
<dbReference type="STRING" id="546871.SAMN04488543_3483"/>
<keyword evidence="2" id="KW-1185">Reference proteome</keyword>
<dbReference type="OrthoDB" id="9790035at2"/>
<name>A0A1H1YXF6_9ACTN</name>
<protein>
    <submittedName>
        <fullName evidence="1">Dehydrogenase (Flavoprotein)</fullName>
    </submittedName>
</protein>
<sequence length="456" mass="48668">MILESTGRPPRSTVVVGASFAGLLAAAAAARGGGQVTVLERDELPDTAGPRRGVAQGRQPHVLLHRGLLEASGLLPGLPEDLVAAGAVRVDCGTLPWCGPLGWQPTSTRSYDVLSLTRPLLEHVVRARVAALPGVALRRGSRVRGLEGDGDRGWRVLLGSGDAVPGELVVDASGRGSRMPVWLAAAGHPVEEPETVDAALGYASRLYRTPDRRPLPTGVVVQPTPDVPRGGLGLPVENGGWVVLANGYGAHRPDRGTDLVDFFGTLRDPVLAELVVGLEPAGELTVHRQTGNRRHGYGRRRDWPDGLLVVGDALCAFNPLYGQGITVAAIQAGLLADAWTRRRWTARRVQSRLRDVTDLPWAVATSEDRRHLGPTGPAPLPQRVVDAWTAEVGHLLMAGDRHATTAFNRIYHLMGSPRELLHPALFVAAARRPRGVATPPPPRPPQLLALLAATRR</sequence>
<organism evidence="1 2">
    <name type="scientific">Friedmanniella luteola</name>
    <dbReference type="NCBI Taxonomy" id="546871"/>
    <lineage>
        <taxon>Bacteria</taxon>
        <taxon>Bacillati</taxon>
        <taxon>Actinomycetota</taxon>
        <taxon>Actinomycetes</taxon>
        <taxon>Propionibacteriales</taxon>
        <taxon>Nocardioidaceae</taxon>
        <taxon>Friedmanniella</taxon>
    </lineage>
</organism>
<dbReference type="AlphaFoldDB" id="A0A1H1YXF6"/>
<dbReference type="PANTHER" id="PTHR43422">
    <property type="entry name" value="THIAMINE THIAZOLE SYNTHASE"/>
    <property type="match status" value="1"/>
</dbReference>
<accession>A0A1H1YXF6</accession>
<proteinExistence type="predicted"/>
<dbReference type="SUPFAM" id="SSF51905">
    <property type="entry name" value="FAD/NAD(P)-binding domain"/>
    <property type="match status" value="1"/>
</dbReference>
<dbReference type="Gene3D" id="3.50.50.60">
    <property type="entry name" value="FAD/NAD(P)-binding domain"/>
    <property type="match status" value="1"/>
</dbReference>
<evidence type="ECO:0000313" key="2">
    <source>
        <dbReference type="Proteomes" id="UP000199092"/>
    </source>
</evidence>
<dbReference type="EMBL" id="LT629749">
    <property type="protein sequence ID" value="SDT26131.1"/>
    <property type="molecule type" value="Genomic_DNA"/>
</dbReference>
<dbReference type="RefSeq" id="WP_157720551.1">
    <property type="nucleotide sequence ID" value="NZ_LT629749.1"/>
</dbReference>
<evidence type="ECO:0000313" key="1">
    <source>
        <dbReference type="EMBL" id="SDT26131.1"/>
    </source>
</evidence>
<dbReference type="Proteomes" id="UP000199092">
    <property type="component" value="Chromosome I"/>
</dbReference>
<gene>
    <name evidence="1" type="ORF">SAMN04488543_3483</name>
</gene>
<reference evidence="1 2" key="1">
    <citation type="submission" date="2016-10" db="EMBL/GenBank/DDBJ databases">
        <authorList>
            <person name="de Groot N.N."/>
        </authorList>
    </citation>
    <scope>NUCLEOTIDE SEQUENCE [LARGE SCALE GENOMIC DNA]</scope>
    <source>
        <strain evidence="1 2">DSM 21741</strain>
    </source>
</reference>